<evidence type="ECO:0000256" key="1">
    <source>
        <dbReference type="SAM" id="Phobius"/>
    </source>
</evidence>
<keyword evidence="1" id="KW-0812">Transmembrane</keyword>
<keyword evidence="1" id="KW-0472">Membrane</keyword>
<dbReference type="AlphaFoldDB" id="A0AB37UBU4"/>
<dbReference type="RefSeq" id="WP_106166454.1">
    <property type="nucleotide sequence ID" value="NZ_JAVKZF010000001.1"/>
</dbReference>
<comment type="caution">
    <text evidence="2">The sequence shown here is derived from an EMBL/GenBank/DDBJ whole genome shotgun (WGS) entry which is preliminary data.</text>
</comment>
<evidence type="ECO:0000313" key="2">
    <source>
        <dbReference type="EMBL" id="RUT02345.1"/>
    </source>
</evidence>
<feature type="transmembrane region" description="Helical" evidence="1">
    <location>
        <begin position="68"/>
        <end position="86"/>
    </location>
</feature>
<reference evidence="2 3" key="1">
    <citation type="journal article" date="2019" name="Genome Biol. Evol.">
        <title>Day and night: Metabolic profiles and evolutionary relationships of six axenic non-marine cyanobacteria.</title>
        <authorList>
            <person name="Will S.E."/>
            <person name="Henke P."/>
            <person name="Boedeker C."/>
            <person name="Huang S."/>
            <person name="Brinkmann H."/>
            <person name="Rohde M."/>
            <person name="Jarek M."/>
            <person name="Friedl T."/>
            <person name="Seufert S."/>
            <person name="Schumacher M."/>
            <person name="Overmann J."/>
            <person name="Neumann-Schaal M."/>
            <person name="Petersen J."/>
        </authorList>
    </citation>
    <scope>NUCLEOTIDE SEQUENCE [LARGE SCALE GENOMIC DNA]</scope>
    <source>
        <strain evidence="2 3">SAG 39.79</strain>
    </source>
</reference>
<sequence>MTNTSTNLSALDKFFITVTASGFVGGTVLSLMPGVIPLVPAIFFGSGISSLVYRFMGGISQDTKFELGIVKLGGTLASLVATIWIFNEIIKSQDLKQAKLIFSPKEHRLLALDRENGKLVPVNVVVDNIPQRISMDISAPDRSALKKIKDFCRTNQGFCEEPDLPAIFQKDITLGGRQAKVCIDKGDFVGYPLLIRNEKKPGTFARVNVITTDSCTTSPNEPMLIKVSPISAKDILGNAETGKGFVSIAPLRFIPE</sequence>
<organism evidence="2 3">
    <name type="scientific">Chroococcidiopsis cubana SAG 39.79</name>
    <dbReference type="NCBI Taxonomy" id="388085"/>
    <lineage>
        <taxon>Bacteria</taxon>
        <taxon>Bacillati</taxon>
        <taxon>Cyanobacteriota</taxon>
        <taxon>Cyanophyceae</taxon>
        <taxon>Chroococcidiopsidales</taxon>
        <taxon>Chroococcidiopsidaceae</taxon>
        <taxon>Chroococcidiopsis</taxon>
    </lineage>
</organism>
<protein>
    <recommendedName>
        <fullName evidence="4">DUF4190 domain-containing protein</fullName>
    </recommendedName>
</protein>
<gene>
    <name evidence="2" type="ORF">DSM107010_62850</name>
</gene>
<evidence type="ECO:0008006" key="4">
    <source>
        <dbReference type="Google" id="ProtNLM"/>
    </source>
</evidence>
<dbReference type="EMBL" id="RSCK01000110">
    <property type="protein sequence ID" value="RUT02345.1"/>
    <property type="molecule type" value="Genomic_DNA"/>
</dbReference>
<keyword evidence="3" id="KW-1185">Reference proteome</keyword>
<name>A0AB37UBU4_9CYAN</name>
<feature type="transmembrane region" description="Helical" evidence="1">
    <location>
        <begin position="38"/>
        <end position="56"/>
    </location>
</feature>
<proteinExistence type="predicted"/>
<accession>A0AB37UBU4</accession>
<keyword evidence="1" id="KW-1133">Transmembrane helix</keyword>
<evidence type="ECO:0000313" key="3">
    <source>
        <dbReference type="Proteomes" id="UP000282574"/>
    </source>
</evidence>
<dbReference type="Proteomes" id="UP000282574">
    <property type="component" value="Unassembled WGS sequence"/>
</dbReference>
<feature type="transmembrane region" description="Helical" evidence="1">
    <location>
        <begin position="14"/>
        <end position="32"/>
    </location>
</feature>